<evidence type="ECO:0000256" key="3">
    <source>
        <dbReference type="SAM" id="SignalP"/>
    </source>
</evidence>
<keyword evidence="4" id="KW-1185">Reference proteome</keyword>
<dbReference type="AlphaFoldDB" id="A0A6P6S2Q6"/>
<sequence length="411" mass="43442">MLGVLSPFASLTALCLWLVELFDATLAEPQAAAAELVSLAGAPPAFLVLDHFNWFPVWNESPTCGAPSVRSTGSRYGGSAALHGSVFLGGGGAPWHGLDVWGLCLPVGSSQSTWRLSENRGPLGSFGARGALQLGIYCRIIVDVPLLTLAMHLSRWLYLLGESFGAPLNVEDGFTPEGGTSPETASSLSRLAAAAASSEVSSPPSSAPARDGRLAESYQTCRGPLGGTKGMHVAAWLRLAAGIGPKLLRLLQRCLLYSPMAFFFSSTRRLYFSVMTYMLTRWMYTDRLDALLGAPSSAVMGPLSKGPPEGQALLMCLAILCAAGLVASISVLSLLKAADLLPSRLLHYTRVLSCTHLLLQEDVKKKSSSRSSAPVEGSRSQGDPIEVSHDDFQPGDATPSSAHSKEQEVSP</sequence>
<feature type="chain" id="PRO_5028365056" evidence="3">
    <location>
        <begin position="28"/>
        <end position="411"/>
    </location>
</feature>
<keyword evidence="3" id="KW-0732">Signal</keyword>
<proteinExistence type="predicted"/>
<accession>A0A6P6S2Q6</accession>
<name>A0A6P6S2Q6_9EIME</name>
<keyword evidence="2" id="KW-1133">Transmembrane helix</keyword>
<feature type="signal peptide" evidence="3">
    <location>
        <begin position="1"/>
        <end position="27"/>
    </location>
</feature>
<organism evidence="4 5">
    <name type="scientific">Cyclospora cayetanensis</name>
    <dbReference type="NCBI Taxonomy" id="88456"/>
    <lineage>
        <taxon>Eukaryota</taxon>
        <taxon>Sar</taxon>
        <taxon>Alveolata</taxon>
        <taxon>Apicomplexa</taxon>
        <taxon>Conoidasida</taxon>
        <taxon>Coccidia</taxon>
        <taxon>Eucoccidiorida</taxon>
        <taxon>Eimeriorina</taxon>
        <taxon>Eimeriidae</taxon>
        <taxon>Cyclospora</taxon>
    </lineage>
</organism>
<reference evidence="5" key="1">
    <citation type="submission" date="2025-08" db="UniProtKB">
        <authorList>
            <consortium name="RefSeq"/>
        </authorList>
    </citation>
    <scope>IDENTIFICATION</scope>
</reference>
<evidence type="ECO:0000256" key="2">
    <source>
        <dbReference type="SAM" id="Phobius"/>
    </source>
</evidence>
<keyword evidence="2" id="KW-0812">Transmembrane</keyword>
<dbReference type="RefSeq" id="XP_026194413.1">
    <property type="nucleotide sequence ID" value="XM_026338628.1"/>
</dbReference>
<gene>
    <name evidence="5" type="primary">LOC34618544</name>
</gene>
<dbReference type="Proteomes" id="UP000515125">
    <property type="component" value="Unplaced"/>
</dbReference>
<feature type="transmembrane region" description="Helical" evidence="2">
    <location>
        <begin position="312"/>
        <end position="335"/>
    </location>
</feature>
<evidence type="ECO:0000313" key="4">
    <source>
        <dbReference type="Proteomes" id="UP000515125"/>
    </source>
</evidence>
<evidence type="ECO:0000313" key="5">
    <source>
        <dbReference type="RefSeq" id="XP_026194413.1"/>
    </source>
</evidence>
<dbReference type="GeneID" id="34618544"/>
<keyword evidence="2" id="KW-0472">Membrane</keyword>
<protein>
    <submittedName>
        <fullName evidence="5">Uncharacterized protein LOC34618544</fullName>
    </submittedName>
</protein>
<evidence type="ECO:0000256" key="1">
    <source>
        <dbReference type="SAM" id="MobiDB-lite"/>
    </source>
</evidence>
<dbReference type="OrthoDB" id="347458at2759"/>
<feature type="region of interest" description="Disordered" evidence="1">
    <location>
        <begin position="364"/>
        <end position="411"/>
    </location>
</feature>